<keyword evidence="2" id="KW-0378">Hydrolase</keyword>
<evidence type="ECO:0000313" key="3">
    <source>
        <dbReference type="Proteomes" id="UP000535543"/>
    </source>
</evidence>
<dbReference type="PANTHER" id="PTHR36837:SF2">
    <property type="entry name" value="POLY(3-HYDROXYALKANOATE) POLYMERASE SUBUNIT PHAC"/>
    <property type="match status" value="1"/>
</dbReference>
<dbReference type="InterPro" id="IPR029058">
    <property type="entry name" value="AB_hydrolase_fold"/>
</dbReference>
<dbReference type="PANTHER" id="PTHR36837">
    <property type="entry name" value="POLY(3-HYDROXYALKANOATE) POLYMERASE SUBUNIT PHAC"/>
    <property type="match status" value="1"/>
</dbReference>
<dbReference type="GO" id="GO:0016787">
    <property type="term" value="F:hydrolase activity"/>
    <property type="evidence" value="ECO:0007669"/>
    <property type="project" value="UniProtKB-KW"/>
</dbReference>
<dbReference type="AlphaFoldDB" id="A0A848KS55"/>
<dbReference type="RefSeq" id="WP_169592644.1">
    <property type="nucleotide sequence ID" value="NZ_VCQU01000010.1"/>
</dbReference>
<dbReference type="InterPro" id="IPR000073">
    <property type="entry name" value="AB_hydrolase_1"/>
</dbReference>
<dbReference type="InterPro" id="IPR051321">
    <property type="entry name" value="PHA/PHB_synthase"/>
</dbReference>
<dbReference type="Pfam" id="PF00561">
    <property type="entry name" value="Abhydrolase_1"/>
    <property type="match status" value="1"/>
</dbReference>
<dbReference type="EMBL" id="VCQU01000010">
    <property type="protein sequence ID" value="NMN98407.1"/>
    <property type="molecule type" value="Genomic_DNA"/>
</dbReference>
<dbReference type="Gene3D" id="3.40.50.1820">
    <property type="entry name" value="alpha/beta hydrolase"/>
    <property type="match status" value="1"/>
</dbReference>
<organism evidence="2 3">
    <name type="scientific">Antrihabitans stalactiti</name>
    <dbReference type="NCBI Taxonomy" id="2584121"/>
    <lineage>
        <taxon>Bacteria</taxon>
        <taxon>Bacillati</taxon>
        <taxon>Actinomycetota</taxon>
        <taxon>Actinomycetes</taxon>
        <taxon>Mycobacteriales</taxon>
        <taxon>Nocardiaceae</taxon>
        <taxon>Antrihabitans</taxon>
    </lineage>
</organism>
<accession>A0A848KS55</accession>
<evidence type="ECO:0000313" key="2">
    <source>
        <dbReference type="EMBL" id="NMN98407.1"/>
    </source>
</evidence>
<dbReference type="Proteomes" id="UP000535543">
    <property type="component" value="Unassembled WGS sequence"/>
</dbReference>
<feature type="domain" description="AB hydrolase-1" evidence="1">
    <location>
        <begin position="66"/>
        <end position="333"/>
    </location>
</feature>
<dbReference type="SUPFAM" id="SSF53474">
    <property type="entry name" value="alpha/beta-Hydrolases"/>
    <property type="match status" value="1"/>
</dbReference>
<gene>
    <name evidence="2" type="ORF">FGL95_25525</name>
</gene>
<evidence type="ECO:0000259" key="1">
    <source>
        <dbReference type="Pfam" id="PF00561"/>
    </source>
</evidence>
<reference evidence="2 3" key="2">
    <citation type="submission" date="2020-06" db="EMBL/GenBank/DDBJ databases">
        <title>Antribacter stalactiti gen. nov., sp. nov., a new member of the family Nacardiaceae isolated from a cave.</title>
        <authorList>
            <person name="Kim I.S."/>
        </authorList>
    </citation>
    <scope>NUCLEOTIDE SEQUENCE [LARGE SCALE GENOMIC DNA]</scope>
    <source>
        <strain evidence="2 3">YC2-7</strain>
    </source>
</reference>
<keyword evidence="3" id="KW-1185">Reference proteome</keyword>
<reference evidence="2 3" key="1">
    <citation type="submission" date="2019-05" db="EMBL/GenBank/DDBJ databases">
        <authorList>
            <person name="Lee S.D."/>
        </authorList>
    </citation>
    <scope>NUCLEOTIDE SEQUENCE [LARGE SCALE GENOMIC DNA]</scope>
    <source>
        <strain evidence="2 3">YC2-7</strain>
    </source>
</reference>
<name>A0A848KS55_9NOCA</name>
<protein>
    <submittedName>
        <fullName evidence="2">Alpha/beta fold hydrolase</fullName>
    </submittedName>
</protein>
<proteinExistence type="predicted"/>
<comment type="caution">
    <text evidence="2">The sequence shown here is derived from an EMBL/GenBank/DDBJ whole genome shotgun (WGS) entry which is preliminary data.</text>
</comment>
<sequence length="362" mass="39507">MTSAISRPVNWVRRSVDTNVKRTANGLRLIGGLDRPRTGCTPHVVLWREGRATLRRYRAGADGGRPALFLVPSLINRSHIWDLRPGDSFVEGLLDYGYDVFLIDWGTADKRDAVNTMSTYVDEYLPAAYAAATAAAGSSPVVLGHCFGGVIATLWAASTTEQPPALVALGVPTDWAQMGPLAHIVQQGRLEPEDVLDDTGNVPPATMLRAFQMLRPLGDLAGYVTLWDRLDDRRAAQAIWALTDWAHDHVPFPGATFVEMMRTLSRENSLLTGDIVLGDRVRSLKAIKTPFLNVYGTYDHVTPPDSVSPLAGLVGSDQAETLAVKAGHIGLLVGRSARKQTLPAVTEWLDKVGRPNQWRNSQ</sequence>